<dbReference type="InterPro" id="IPR045562">
    <property type="entry name" value="RecG_dom3_C"/>
</dbReference>
<dbReference type="GO" id="GO:0016887">
    <property type="term" value="F:ATP hydrolysis activity"/>
    <property type="evidence" value="ECO:0007669"/>
    <property type="project" value="RHEA"/>
</dbReference>
<keyword evidence="11" id="KW-0413">Isomerase</keyword>
<keyword evidence="7 15" id="KW-0067">ATP-binding</keyword>
<dbReference type="InterPro" id="IPR001650">
    <property type="entry name" value="Helicase_C-like"/>
</dbReference>
<dbReference type="SMART" id="SM00487">
    <property type="entry name" value="DEXDc"/>
    <property type="match status" value="1"/>
</dbReference>
<dbReference type="PANTHER" id="PTHR47964">
    <property type="entry name" value="ATP-DEPENDENT DNA HELICASE HOMOLOG RECG, CHLOROPLASTIC"/>
    <property type="match status" value="1"/>
</dbReference>
<dbReference type="Gene3D" id="2.40.50.140">
    <property type="entry name" value="Nucleic acid-binding proteins"/>
    <property type="match status" value="1"/>
</dbReference>
<accession>A0A1F6M5L3</accession>
<comment type="caution">
    <text evidence="18">The sequence shown here is derived from an EMBL/GenBank/DDBJ whole genome shotgun (WGS) entry which is preliminary data.</text>
</comment>
<keyword evidence="10 15" id="KW-0234">DNA repair</keyword>
<comment type="catalytic activity">
    <reaction evidence="14 15">
        <text>ATP + H2O = ADP + phosphate + H(+)</text>
        <dbReference type="Rhea" id="RHEA:13065"/>
        <dbReference type="ChEBI" id="CHEBI:15377"/>
        <dbReference type="ChEBI" id="CHEBI:15378"/>
        <dbReference type="ChEBI" id="CHEBI:30616"/>
        <dbReference type="ChEBI" id="CHEBI:43474"/>
        <dbReference type="ChEBI" id="CHEBI:456216"/>
        <dbReference type="EC" id="5.6.2.4"/>
    </reaction>
</comment>
<evidence type="ECO:0000256" key="14">
    <source>
        <dbReference type="ARBA" id="ARBA00048988"/>
    </source>
</evidence>
<dbReference type="InterPro" id="IPR012340">
    <property type="entry name" value="NA-bd_OB-fold"/>
</dbReference>
<protein>
    <recommendedName>
        <fullName evidence="2 15">ATP-dependent DNA helicase RecG</fullName>
        <ecNumber evidence="13 15">5.6.2.4</ecNumber>
    </recommendedName>
</protein>
<dbReference type="CDD" id="cd17992">
    <property type="entry name" value="DEXHc_RecG"/>
    <property type="match status" value="1"/>
</dbReference>
<evidence type="ECO:0000256" key="15">
    <source>
        <dbReference type="RuleBase" id="RU363016"/>
    </source>
</evidence>
<keyword evidence="5 15" id="KW-0378">Hydrolase</keyword>
<evidence type="ECO:0000256" key="13">
    <source>
        <dbReference type="ARBA" id="ARBA00034808"/>
    </source>
</evidence>
<comment type="function">
    <text evidence="15">Plays a critical role in recombination and DNA repair. Helps process Holliday junction intermediates to mature products by catalyzing branch migration. Has replication fork regression activity, unwinds stalled or blocked replication forks to make a HJ that can be resolved. Has a DNA unwinding activity characteristic of a DNA helicase with 3'-5' polarity.</text>
</comment>
<dbReference type="GO" id="GO:0006281">
    <property type="term" value="P:DNA repair"/>
    <property type="evidence" value="ECO:0007669"/>
    <property type="project" value="UniProtKB-UniRule"/>
</dbReference>
<dbReference type="InterPro" id="IPR027417">
    <property type="entry name" value="P-loop_NTPase"/>
</dbReference>
<evidence type="ECO:0000256" key="9">
    <source>
        <dbReference type="ARBA" id="ARBA00023172"/>
    </source>
</evidence>
<keyword evidence="3 15" id="KW-0547">Nucleotide-binding</keyword>
<dbReference type="InterPro" id="IPR004609">
    <property type="entry name" value="ATP-dep_DNA_helicase_RecG"/>
</dbReference>
<dbReference type="SMART" id="SM00490">
    <property type="entry name" value="HELICc"/>
    <property type="match status" value="1"/>
</dbReference>
<dbReference type="SUPFAM" id="SSF52540">
    <property type="entry name" value="P-loop containing nucleoside triphosphate hydrolases"/>
    <property type="match status" value="2"/>
</dbReference>
<dbReference type="Pfam" id="PF00271">
    <property type="entry name" value="Helicase_C"/>
    <property type="match status" value="1"/>
</dbReference>
<dbReference type="InterPro" id="IPR033454">
    <property type="entry name" value="RecG_wedge"/>
</dbReference>
<reference evidence="18 19" key="1">
    <citation type="journal article" date="2016" name="Nat. Commun.">
        <title>Thousands of microbial genomes shed light on interconnected biogeochemical processes in an aquifer system.</title>
        <authorList>
            <person name="Anantharaman K."/>
            <person name="Brown C.T."/>
            <person name="Hug L.A."/>
            <person name="Sharon I."/>
            <person name="Castelle C.J."/>
            <person name="Probst A.J."/>
            <person name="Thomas B.C."/>
            <person name="Singh A."/>
            <person name="Wilkins M.J."/>
            <person name="Karaoz U."/>
            <person name="Brodie E.L."/>
            <person name="Williams K.H."/>
            <person name="Hubbard S.S."/>
            <person name="Banfield J.F."/>
        </authorList>
    </citation>
    <scope>NUCLEOTIDE SEQUENCE [LARGE SCALE GENOMIC DNA]</scope>
</reference>
<dbReference type="InterPro" id="IPR011545">
    <property type="entry name" value="DEAD/DEAH_box_helicase_dom"/>
</dbReference>
<keyword evidence="9 15" id="KW-0233">DNA recombination</keyword>
<evidence type="ECO:0000256" key="11">
    <source>
        <dbReference type="ARBA" id="ARBA00023235"/>
    </source>
</evidence>
<dbReference type="Pfam" id="PF19833">
    <property type="entry name" value="RecG_dom3_C"/>
    <property type="match status" value="1"/>
</dbReference>
<dbReference type="GO" id="GO:0003677">
    <property type="term" value="F:DNA binding"/>
    <property type="evidence" value="ECO:0007669"/>
    <property type="project" value="UniProtKB-KW"/>
</dbReference>
<dbReference type="GO" id="GO:0043138">
    <property type="term" value="F:3'-5' DNA helicase activity"/>
    <property type="evidence" value="ECO:0007669"/>
    <property type="project" value="UniProtKB-EC"/>
</dbReference>
<evidence type="ECO:0000256" key="4">
    <source>
        <dbReference type="ARBA" id="ARBA00022763"/>
    </source>
</evidence>
<dbReference type="NCBIfam" id="NF008168">
    <property type="entry name" value="PRK10917.2-2"/>
    <property type="match status" value="1"/>
</dbReference>
<comment type="catalytic activity">
    <reaction evidence="12 15">
        <text>Couples ATP hydrolysis with the unwinding of duplex DNA by translocating in the 3'-5' direction.</text>
        <dbReference type="EC" id="5.6.2.4"/>
    </reaction>
</comment>
<evidence type="ECO:0000256" key="6">
    <source>
        <dbReference type="ARBA" id="ARBA00022806"/>
    </source>
</evidence>
<dbReference type="InterPro" id="IPR047112">
    <property type="entry name" value="RecG/Mfd"/>
</dbReference>
<keyword evidence="8" id="KW-0238">DNA-binding</keyword>
<evidence type="ECO:0000313" key="19">
    <source>
        <dbReference type="Proteomes" id="UP000178742"/>
    </source>
</evidence>
<evidence type="ECO:0000256" key="8">
    <source>
        <dbReference type="ARBA" id="ARBA00023125"/>
    </source>
</evidence>
<name>A0A1F6M5L3_9BACT</name>
<dbReference type="STRING" id="1798676.A3B90_01840"/>
<dbReference type="InterPro" id="IPR014001">
    <property type="entry name" value="Helicase_ATP-bd"/>
</dbReference>
<dbReference type="Proteomes" id="UP000178742">
    <property type="component" value="Unassembled WGS sequence"/>
</dbReference>
<dbReference type="PROSITE" id="PS51194">
    <property type="entry name" value="HELICASE_CTER"/>
    <property type="match status" value="1"/>
</dbReference>
<feature type="domain" description="Helicase ATP-binding" evidence="16">
    <location>
        <begin position="284"/>
        <end position="461"/>
    </location>
</feature>
<gene>
    <name evidence="18" type="ORF">A3B90_01840</name>
</gene>
<dbReference type="CDD" id="cd04488">
    <property type="entry name" value="RecG_wedge_OBF"/>
    <property type="match status" value="1"/>
</dbReference>
<keyword evidence="6 15" id="KW-0347">Helicase</keyword>
<dbReference type="PROSITE" id="PS51192">
    <property type="entry name" value="HELICASE_ATP_BIND_1"/>
    <property type="match status" value="1"/>
</dbReference>
<evidence type="ECO:0000259" key="17">
    <source>
        <dbReference type="PROSITE" id="PS51194"/>
    </source>
</evidence>
<dbReference type="AlphaFoldDB" id="A0A1F6M5L3"/>
<proteinExistence type="inferred from homology"/>
<dbReference type="Pfam" id="PF17191">
    <property type="entry name" value="RecG_wedge"/>
    <property type="match status" value="1"/>
</dbReference>
<comment type="similarity">
    <text evidence="1 15">Belongs to the helicase family. RecG subfamily.</text>
</comment>
<keyword evidence="4 15" id="KW-0227">DNA damage</keyword>
<evidence type="ECO:0000256" key="10">
    <source>
        <dbReference type="ARBA" id="ARBA00023204"/>
    </source>
</evidence>
<evidence type="ECO:0000256" key="7">
    <source>
        <dbReference type="ARBA" id="ARBA00022840"/>
    </source>
</evidence>
<dbReference type="NCBIfam" id="TIGR00643">
    <property type="entry name" value="recG"/>
    <property type="match status" value="1"/>
</dbReference>
<dbReference type="Gene3D" id="3.40.50.300">
    <property type="entry name" value="P-loop containing nucleotide triphosphate hydrolases"/>
    <property type="match status" value="2"/>
</dbReference>
<feature type="domain" description="Helicase C-terminal" evidence="17">
    <location>
        <begin position="480"/>
        <end position="648"/>
    </location>
</feature>
<evidence type="ECO:0000313" key="18">
    <source>
        <dbReference type="EMBL" id="OGH66931.1"/>
    </source>
</evidence>
<dbReference type="GO" id="GO:0005524">
    <property type="term" value="F:ATP binding"/>
    <property type="evidence" value="ECO:0007669"/>
    <property type="project" value="UniProtKB-KW"/>
</dbReference>
<dbReference type="PANTHER" id="PTHR47964:SF1">
    <property type="entry name" value="ATP-DEPENDENT DNA HELICASE HOMOLOG RECG, CHLOROPLASTIC"/>
    <property type="match status" value="1"/>
</dbReference>
<dbReference type="NCBIfam" id="NF008165">
    <property type="entry name" value="PRK10917.1-3"/>
    <property type="match status" value="1"/>
</dbReference>
<organism evidence="18 19">
    <name type="scientific">Candidatus Magasanikbacteria bacterium RIFCSPHIGHO2_02_FULL_41_13</name>
    <dbReference type="NCBI Taxonomy" id="1798676"/>
    <lineage>
        <taxon>Bacteria</taxon>
        <taxon>Candidatus Magasanikiibacteriota</taxon>
    </lineage>
</organism>
<evidence type="ECO:0000256" key="2">
    <source>
        <dbReference type="ARBA" id="ARBA00017846"/>
    </source>
</evidence>
<dbReference type="EC" id="5.6.2.4" evidence="13 15"/>
<dbReference type="GO" id="GO:0006310">
    <property type="term" value="P:DNA recombination"/>
    <property type="evidence" value="ECO:0007669"/>
    <property type="project" value="UniProtKB-UniRule"/>
</dbReference>
<sequence>MDLKTPISKLHRVGKALETRLAILGIATLEDLLFYYPFRYEDYSQVVPIEALEEGTNVTVKVKIEQIATKRSPRKHMLLTEAVVYDETGRMHVVWFNQAFIGKVLKAGETIYLSGVVKHDMLGVTMQSPSYEKVVTSPQPSPLHGEGTFTAHTARIVPIYSVTNGITQKQMRFLLTQVLPLAKDIRDWIPEDILKKANLEALEQSLQSIHFPSSTEDLKKAEYRLKFDELFILQLRSEMIRQELKIFKAPTLTFQDASIKEFVVGLPFELTKDQKIAAWEILQDLERIEPMNRLLEGDVGSGKTVVAAMAMYNAILNGHQAVIMAPTEILASQHYETLQKIFEKYDVKIALLSRSQFQILNHKFLQKSKSGQKKEVIEKIKDGIVQIVIGTHALLTEDVQFKKLGFVVVDEQHRFGVEQRKTIRDKSGQKNITPHFLSMTATPIPRSFALTLYGDLDLSIIKTKPSGRKPILTRLVEAKNREKAYEFIRAQVAQGRQVFVICPLITESSKDEKQSISLDERKTVLKEYEKLSSEVFPRLKVDFLHGKLKGNEKDEKMKKFAAGQTDILVSTSVVEVGVNIPNATVMMIEDAELFGLAQLHQFRGRVGRSNYQSYCFLLTDSSSQSALDRLRFFEKTLDGFELSEYDLQTRGPGEVYGTAQSGMMNLRLATLQDTQIIKLARGLARGIEFKNYPSLKEKIRDWEKKVHLE</sequence>
<dbReference type="SUPFAM" id="SSF50249">
    <property type="entry name" value="Nucleic acid-binding proteins"/>
    <property type="match status" value="1"/>
</dbReference>
<evidence type="ECO:0000256" key="12">
    <source>
        <dbReference type="ARBA" id="ARBA00034617"/>
    </source>
</evidence>
<evidence type="ECO:0000256" key="3">
    <source>
        <dbReference type="ARBA" id="ARBA00022741"/>
    </source>
</evidence>
<evidence type="ECO:0000256" key="1">
    <source>
        <dbReference type="ARBA" id="ARBA00007504"/>
    </source>
</evidence>
<evidence type="ECO:0000256" key="5">
    <source>
        <dbReference type="ARBA" id="ARBA00022801"/>
    </source>
</evidence>
<dbReference type="EMBL" id="MFPX01000010">
    <property type="protein sequence ID" value="OGH66931.1"/>
    <property type="molecule type" value="Genomic_DNA"/>
</dbReference>
<dbReference type="Pfam" id="PF00270">
    <property type="entry name" value="DEAD"/>
    <property type="match status" value="1"/>
</dbReference>
<evidence type="ECO:0000259" key="16">
    <source>
        <dbReference type="PROSITE" id="PS51192"/>
    </source>
</evidence>